<evidence type="ECO:0000313" key="2">
    <source>
        <dbReference type="Proteomes" id="UP000323046"/>
    </source>
</evidence>
<dbReference type="EMBL" id="CP029193">
    <property type="protein sequence ID" value="QES25856.1"/>
    <property type="molecule type" value="Genomic_DNA"/>
</dbReference>
<dbReference type="AlphaFoldDB" id="A0A5P2B6G2"/>
<sequence length="62" mass="6822">MVVAVTRYEVASERTAELSHLMDVRDLTRSEFDALFDAQTVMAGARATLAEAGQLHLIEVQS</sequence>
<name>A0A5P2B6G2_STRVZ</name>
<keyword evidence="2" id="KW-1185">Reference proteome</keyword>
<protein>
    <submittedName>
        <fullName evidence="1">Uncharacterized protein</fullName>
    </submittedName>
</protein>
<dbReference type="Proteomes" id="UP000323046">
    <property type="component" value="Chromosome"/>
</dbReference>
<gene>
    <name evidence="1" type="ORF">DEJ47_04760</name>
</gene>
<proteinExistence type="predicted"/>
<accession>A0A5P2B6G2</accession>
<evidence type="ECO:0000313" key="1">
    <source>
        <dbReference type="EMBL" id="QES25856.1"/>
    </source>
</evidence>
<organism evidence="1 2">
    <name type="scientific">Streptomyces venezuelae</name>
    <dbReference type="NCBI Taxonomy" id="54571"/>
    <lineage>
        <taxon>Bacteria</taxon>
        <taxon>Bacillati</taxon>
        <taxon>Actinomycetota</taxon>
        <taxon>Actinomycetes</taxon>
        <taxon>Kitasatosporales</taxon>
        <taxon>Streptomycetaceae</taxon>
        <taxon>Streptomyces</taxon>
    </lineage>
</organism>
<reference evidence="1 2" key="1">
    <citation type="submission" date="2018-05" db="EMBL/GenBank/DDBJ databases">
        <title>Streptomyces venezuelae.</title>
        <authorList>
            <person name="Kim W."/>
            <person name="Lee N."/>
            <person name="Cho B.-K."/>
        </authorList>
    </citation>
    <scope>NUCLEOTIDE SEQUENCE [LARGE SCALE GENOMIC DNA]</scope>
    <source>
        <strain evidence="1 2">ATCC 14583</strain>
    </source>
</reference>